<accession>A0A7D9D1X1</accession>
<evidence type="ECO:0000256" key="1">
    <source>
        <dbReference type="SAM" id="MobiDB-lite"/>
    </source>
</evidence>
<name>A0A7D9D1X1_9GAMM</name>
<proteinExistence type="predicted"/>
<dbReference type="EMBL" id="LR633967">
    <property type="protein sequence ID" value="VUX55870.1"/>
    <property type="molecule type" value="Genomic_DNA"/>
</dbReference>
<sequence length="123" mass="13534">MSTTRRITKTIVVNDLNILFLVTGKTAYLNILPKQCKGLSRYQRFSYRTTAGSLCNLDTIQVIRGSSYPGRSCVLGSFHPVNKADALAVIEEPRARPDAKSLPSAEVEDIIGESEDFSDPTLN</sequence>
<organism evidence="2">
    <name type="scientific">uncultured Woeseiaceae bacterium</name>
    <dbReference type="NCBI Taxonomy" id="1983305"/>
    <lineage>
        <taxon>Bacteria</taxon>
        <taxon>Pseudomonadati</taxon>
        <taxon>Pseudomonadota</taxon>
        <taxon>Gammaproteobacteria</taxon>
        <taxon>Woeseiales</taxon>
        <taxon>Woeseiaceae</taxon>
        <taxon>environmental samples</taxon>
    </lineage>
</organism>
<feature type="region of interest" description="Disordered" evidence="1">
    <location>
        <begin position="95"/>
        <end position="123"/>
    </location>
</feature>
<protein>
    <submittedName>
        <fullName evidence="2">Uncharacterized protein</fullName>
    </submittedName>
</protein>
<gene>
    <name evidence="2" type="ORF">JTBM06_V1_150002</name>
</gene>
<feature type="compositionally biased region" description="Acidic residues" evidence="1">
    <location>
        <begin position="106"/>
        <end position="123"/>
    </location>
</feature>
<dbReference type="AlphaFoldDB" id="A0A7D9D1X1"/>
<reference evidence="2" key="1">
    <citation type="submission" date="2019-07" db="EMBL/GenBank/DDBJ databases">
        <authorList>
            <person name="Weber M."/>
            <person name="Kostadinov I."/>
            <person name="Kostadinov D I."/>
        </authorList>
    </citation>
    <scope>NUCLEOTIDE SEQUENCE</scope>
    <source>
        <strain evidence="2">Gfbio:sag-sample-m06:053724c1-46a9-4a36-b237-ea2bf867836b</strain>
    </source>
</reference>
<evidence type="ECO:0000313" key="2">
    <source>
        <dbReference type="EMBL" id="VUX55870.1"/>
    </source>
</evidence>